<keyword evidence="3" id="KW-1185">Reference proteome</keyword>
<dbReference type="AlphaFoldDB" id="A0AA51NA85"/>
<evidence type="ECO:0000259" key="1">
    <source>
        <dbReference type="Pfam" id="PF00561"/>
    </source>
</evidence>
<dbReference type="EMBL" id="CP129971">
    <property type="protein sequence ID" value="WMN11662.1"/>
    <property type="molecule type" value="Genomic_DNA"/>
</dbReference>
<evidence type="ECO:0000313" key="2">
    <source>
        <dbReference type="EMBL" id="WMN11662.1"/>
    </source>
</evidence>
<reference evidence="2 3" key="1">
    <citation type="submission" date="2023-08" db="EMBL/GenBank/DDBJ databases">
        <title>Comparative genomics and taxonomic characterization of three novel marine species of genus Marivirga.</title>
        <authorList>
            <person name="Muhammad N."/>
            <person name="Kim S.-G."/>
        </authorList>
    </citation>
    <scope>NUCLEOTIDE SEQUENCE [LARGE SCALE GENOMIC DNA]</scope>
    <source>
        <strain evidence="2 3">BDSF4-3</strain>
    </source>
</reference>
<dbReference type="GO" id="GO:0016020">
    <property type="term" value="C:membrane"/>
    <property type="evidence" value="ECO:0007669"/>
    <property type="project" value="TreeGrafter"/>
</dbReference>
<dbReference type="InterPro" id="IPR029058">
    <property type="entry name" value="AB_hydrolase_fold"/>
</dbReference>
<dbReference type="SUPFAM" id="SSF53474">
    <property type="entry name" value="alpha/beta-Hydrolases"/>
    <property type="match status" value="1"/>
</dbReference>
<dbReference type="PANTHER" id="PTHR43798">
    <property type="entry name" value="MONOACYLGLYCEROL LIPASE"/>
    <property type="match status" value="1"/>
</dbReference>
<dbReference type="KEGG" id="msaa:QYS49_39185"/>
<organism evidence="2 3">
    <name type="scientific">Marivirga salinarum</name>
    <dbReference type="NCBI Taxonomy" id="3059078"/>
    <lineage>
        <taxon>Bacteria</taxon>
        <taxon>Pseudomonadati</taxon>
        <taxon>Bacteroidota</taxon>
        <taxon>Cytophagia</taxon>
        <taxon>Cytophagales</taxon>
        <taxon>Marivirgaceae</taxon>
        <taxon>Marivirga</taxon>
    </lineage>
</organism>
<dbReference type="Proteomes" id="UP001230496">
    <property type="component" value="Chromosome"/>
</dbReference>
<dbReference type="InterPro" id="IPR000073">
    <property type="entry name" value="AB_hydrolase_1"/>
</dbReference>
<name>A0AA51NA85_9BACT</name>
<feature type="domain" description="AB hydrolase-1" evidence="1">
    <location>
        <begin position="75"/>
        <end position="199"/>
    </location>
</feature>
<dbReference type="GO" id="GO:0016787">
    <property type="term" value="F:hydrolase activity"/>
    <property type="evidence" value="ECO:0007669"/>
    <property type="project" value="UniProtKB-KW"/>
</dbReference>
<proteinExistence type="predicted"/>
<dbReference type="Pfam" id="PF00561">
    <property type="entry name" value="Abhydrolase_1"/>
    <property type="match status" value="1"/>
</dbReference>
<keyword evidence="2" id="KW-0378">Hydrolase</keyword>
<sequence>MKQLVYQSIGFYLDTLSNFSPKKTGKLGFKLMCRPQNTGLRAHQKEFLSTSTQSDYNFNGNRIRIYQWGSGPKKILFVHGWQSHSFRWKKYIESLPKDEFTLIAYDAPGHGQSGGNQFTVPLNAFLIDELVSHFNGFDTIVAHSIGSMSVFYALAYYQIKDVKRVVSLAAPNKAEEFFNFFGNILKLKSQTMNQIANEFQMQVRHKIDDISLPQFASKVDVPGIIIHDENDKETPFENALKLKAKWKNSKLIKNGRLGS</sequence>
<dbReference type="InterPro" id="IPR050266">
    <property type="entry name" value="AB_hydrolase_sf"/>
</dbReference>
<dbReference type="RefSeq" id="WP_308349219.1">
    <property type="nucleotide sequence ID" value="NZ_CP129971.1"/>
</dbReference>
<accession>A0AA51NA85</accession>
<dbReference type="PANTHER" id="PTHR43798:SF33">
    <property type="entry name" value="HYDROLASE, PUTATIVE (AFU_ORTHOLOGUE AFUA_2G14860)-RELATED"/>
    <property type="match status" value="1"/>
</dbReference>
<gene>
    <name evidence="2" type="ORF">QYS49_39185</name>
</gene>
<protein>
    <submittedName>
        <fullName evidence="2">Alpha/beta hydrolase</fullName>
    </submittedName>
</protein>
<evidence type="ECO:0000313" key="3">
    <source>
        <dbReference type="Proteomes" id="UP001230496"/>
    </source>
</evidence>
<dbReference type="Gene3D" id="3.40.50.1820">
    <property type="entry name" value="alpha/beta hydrolase"/>
    <property type="match status" value="1"/>
</dbReference>